<evidence type="ECO:0000256" key="3">
    <source>
        <dbReference type="ARBA" id="ARBA00022679"/>
    </source>
</evidence>
<dbReference type="Gene3D" id="3.40.50.150">
    <property type="entry name" value="Vaccinia Virus protein VP39"/>
    <property type="match status" value="1"/>
</dbReference>
<protein>
    <recommendedName>
        <fullName evidence="4">Methyltransferase</fullName>
        <ecNumber evidence="4">2.1.1.-</ecNumber>
    </recommendedName>
</protein>
<evidence type="ECO:0000313" key="6">
    <source>
        <dbReference type="EMBL" id="TXJ12809.1"/>
    </source>
</evidence>
<feature type="domain" description="DNA methylase N-4/N-6" evidence="5">
    <location>
        <begin position="61"/>
        <end position="280"/>
    </location>
</feature>
<dbReference type="GO" id="GO:0005737">
    <property type="term" value="C:cytoplasm"/>
    <property type="evidence" value="ECO:0007669"/>
    <property type="project" value="TreeGrafter"/>
</dbReference>
<reference evidence="6 7" key="1">
    <citation type="journal article" date="1992" name="Lakartidningen">
        <title>[Penicillin V and not amoxicillin is the first choice preparation in acute otitis].</title>
        <authorList>
            <person name="Kamme C."/>
            <person name="Lundgren K."/>
            <person name="Prellner K."/>
        </authorList>
    </citation>
    <scope>NUCLEOTIDE SEQUENCE [LARGE SCALE GENOMIC DNA]</scope>
    <source>
        <strain evidence="6 7">W1</strain>
    </source>
</reference>
<dbReference type="InterPro" id="IPR029063">
    <property type="entry name" value="SAM-dependent_MTases_sf"/>
</dbReference>
<evidence type="ECO:0000256" key="4">
    <source>
        <dbReference type="RuleBase" id="RU362026"/>
    </source>
</evidence>
<dbReference type="PROSITE" id="PS00092">
    <property type="entry name" value="N6_MTASE"/>
    <property type="match status" value="1"/>
</dbReference>
<name>A0A5C8CHR6_9SPIR</name>
<dbReference type="InterPro" id="IPR002941">
    <property type="entry name" value="DNA_methylase_N4/N6"/>
</dbReference>
<dbReference type="PRINTS" id="PR00508">
    <property type="entry name" value="S21N4MTFRASE"/>
</dbReference>
<dbReference type="GO" id="GO:0032259">
    <property type="term" value="P:methylation"/>
    <property type="evidence" value="ECO:0007669"/>
    <property type="project" value="UniProtKB-KW"/>
</dbReference>
<evidence type="ECO:0000256" key="1">
    <source>
        <dbReference type="ARBA" id="ARBA00006594"/>
    </source>
</evidence>
<dbReference type="SUPFAM" id="SSF53335">
    <property type="entry name" value="S-adenosyl-L-methionine-dependent methyltransferases"/>
    <property type="match status" value="1"/>
</dbReference>
<sequence length="317" mass="37035">MKSKLNKTIDFDIESENGKKYLKNCIIDKENIKEYTKDKIKNKTINGDSFSVLKKIKDKFVDLMIVDPPYNLSKDYHGFKFGNKDNLSYEIYTKSWIESVLPILKENASIYVCCDWKSSLIIGNVLSEYLNIQNRITWQREKGRGAKSNWKNGMEDIWFATVSNKYTFNLDKVKVRRKVIAPYRKEGKPKDWIETEEGNFRDTCPSNFWDDISIPYWSMPENTAHPTQKPEKLIAKLILASSNENDFIFDPFLGSGTTSVVAKKLNRNYCGIEQNPTYCAWTESRLEKAKENKTIQGFFDNIFWERNTIAIQNKLKK</sequence>
<evidence type="ECO:0000256" key="2">
    <source>
        <dbReference type="ARBA" id="ARBA00022603"/>
    </source>
</evidence>
<dbReference type="PANTHER" id="PTHR13370">
    <property type="entry name" value="RNA METHYLASE-RELATED"/>
    <property type="match status" value="1"/>
</dbReference>
<keyword evidence="2 6" id="KW-0489">Methyltransferase</keyword>
<organism evidence="6 7">
    <name type="scientific">Brachyspira aalborgi</name>
    <dbReference type="NCBI Taxonomy" id="29522"/>
    <lineage>
        <taxon>Bacteria</taxon>
        <taxon>Pseudomonadati</taxon>
        <taxon>Spirochaetota</taxon>
        <taxon>Spirochaetia</taxon>
        <taxon>Brachyspirales</taxon>
        <taxon>Brachyspiraceae</taxon>
        <taxon>Brachyspira</taxon>
    </lineage>
</organism>
<dbReference type="AlphaFoldDB" id="A0A5C8CHR6"/>
<comment type="similarity">
    <text evidence="1 4">Belongs to the N(4)/N(6)-methyltransferase family.</text>
</comment>
<evidence type="ECO:0000259" key="5">
    <source>
        <dbReference type="Pfam" id="PF01555"/>
    </source>
</evidence>
<accession>A0A5C8CHR6</accession>
<dbReference type="GO" id="GO:0008170">
    <property type="term" value="F:N-methyltransferase activity"/>
    <property type="evidence" value="ECO:0007669"/>
    <property type="project" value="InterPro"/>
</dbReference>
<comment type="caution">
    <text evidence="6">The sequence shown here is derived from an EMBL/GenBank/DDBJ whole genome shotgun (WGS) entry which is preliminary data.</text>
</comment>
<proteinExistence type="inferred from homology"/>
<dbReference type="InterPro" id="IPR002052">
    <property type="entry name" value="DNA_methylase_N6_adenine_CS"/>
</dbReference>
<dbReference type="EC" id="2.1.1.-" evidence="4"/>
<dbReference type="PANTHER" id="PTHR13370:SF3">
    <property type="entry name" value="TRNA (GUANINE(10)-N2)-METHYLTRANSFERASE HOMOLOG"/>
    <property type="match status" value="1"/>
</dbReference>
<gene>
    <name evidence="6" type="ORF">EPJ80_04195</name>
</gene>
<evidence type="ECO:0000313" key="7">
    <source>
        <dbReference type="Proteomes" id="UP000325116"/>
    </source>
</evidence>
<dbReference type="GO" id="GO:0003677">
    <property type="term" value="F:DNA binding"/>
    <property type="evidence" value="ECO:0007669"/>
    <property type="project" value="InterPro"/>
</dbReference>
<dbReference type="Pfam" id="PF01555">
    <property type="entry name" value="N6_N4_Mtase"/>
    <property type="match status" value="1"/>
</dbReference>
<keyword evidence="3 6" id="KW-0808">Transferase</keyword>
<dbReference type="InterPro" id="IPR001091">
    <property type="entry name" value="RM_Methyltransferase"/>
</dbReference>
<dbReference type="EMBL" id="SAXT01000003">
    <property type="protein sequence ID" value="TXJ12809.1"/>
    <property type="molecule type" value="Genomic_DNA"/>
</dbReference>
<dbReference type="Proteomes" id="UP000325116">
    <property type="component" value="Unassembled WGS sequence"/>
</dbReference>